<protein>
    <submittedName>
        <fullName evidence="2">Uncharacterized protein</fullName>
    </submittedName>
</protein>
<sequence>MAKNGFRYRGFGSTSITPVIPKDKIIRPLFKKQEKSQSRPDWNASPKVREEKPIVSKTAMTGTKLEPFKARPVPRSHYDKPFRPVLPSKKDKKGQQNPVAELASRMWHAVVDPIFPPKEVDDEKPVDDEGTAQEPEEKETVSESPARSRKHSTSEAETDKVLPTEDALEPPANPGLVSRVWHSVVDPIFNPTNPDEEKLTKANAKENEQEPKAETPEVVENSAEDSPAELAPESPDETEKTPVMAESQPEEAAVGSLPSRIWHSIVDPILHPETKKAVGEEVVDEESSSKDLSENEAVPERDVEGAAGTQAMIKEHLRRPYSDSYLLKNRSEEMAEEGSARPGSFQSVSKGGEKHPEMDVEPSNEHHGKKQVDDKRNEVADPFEAQTTETRKKKHRVDKKNSQRKLTGNDE</sequence>
<evidence type="ECO:0000256" key="1">
    <source>
        <dbReference type="SAM" id="MobiDB-lite"/>
    </source>
</evidence>
<feature type="region of interest" description="Disordered" evidence="1">
    <location>
        <begin position="29"/>
        <end position="411"/>
    </location>
</feature>
<feature type="compositionally biased region" description="Basic and acidic residues" evidence="1">
    <location>
        <begin position="351"/>
        <end position="379"/>
    </location>
</feature>
<reference evidence="2 3" key="1">
    <citation type="submission" date="2022-05" db="EMBL/GenBank/DDBJ databases">
        <title>A multi-omics perspective on studying reproductive biology in Daphnia sinensis.</title>
        <authorList>
            <person name="Jia J."/>
        </authorList>
    </citation>
    <scope>NUCLEOTIDE SEQUENCE [LARGE SCALE GENOMIC DNA]</scope>
    <source>
        <strain evidence="2 3">WSL</strain>
    </source>
</reference>
<feature type="compositionally biased region" description="Acidic residues" evidence="1">
    <location>
        <begin position="124"/>
        <end position="137"/>
    </location>
</feature>
<gene>
    <name evidence="2" type="ORF">GHT06_009812</name>
</gene>
<accession>A0AAD5LXM1</accession>
<keyword evidence="3" id="KW-1185">Reference proteome</keyword>
<name>A0AAD5LXM1_9CRUS</name>
<feature type="compositionally biased region" description="Basic and acidic residues" evidence="1">
    <location>
        <begin position="270"/>
        <end position="279"/>
    </location>
</feature>
<feature type="compositionally biased region" description="Basic and acidic residues" evidence="1">
    <location>
        <begin position="29"/>
        <end position="38"/>
    </location>
</feature>
<dbReference type="Proteomes" id="UP000820818">
    <property type="component" value="Linkage Group LG1"/>
</dbReference>
<evidence type="ECO:0000313" key="2">
    <source>
        <dbReference type="EMBL" id="KAI9566013.1"/>
    </source>
</evidence>
<proteinExistence type="predicted"/>
<feature type="compositionally biased region" description="Basic and acidic residues" evidence="1">
    <location>
        <begin position="195"/>
        <end position="215"/>
    </location>
</feature>
<dbReference type="EMBL" id="WJBH02000001">
    <property type="protein sequence ID" value="KAI9566013.1"/>
    <property type="molecule type" value="Genomic_DNA"/>
</dbReference>
<dbReference type="AlphaFoldDB" id="A0AAD5LXM1"/>
<evidence type="ECO:0000313" key="3">
    <source>
        <dbReference type="Proteomes" id="UP000820818"/>
    </source>
</evidence>
<organism evidence="2 3">
    <name type="scientific">Daphnia sinensis</name>
    <dbReference type="NCBI Taxonomy" id="1820382"/>
    <lineage>
        <taxon>Eukaryota</taxon>
        <taxon>Metazoa</taxon>
        <taxon>Ecdysozoa</taxon>
        <taxon>Arthropoda</taxon>
        <taxon>Crustacea</taxon>
        <taxon>Branchiopoda</taxon>
        <taxon>Diplostraca</taxon>
        <taxon>Cladocera</taxon>
        <taxon>Anomopoda</taxon>
        <taxon>Daphniidae</taxon>
        <taxon>Daphnia</taxon>
        <taxon>Daphnia similis group</taxon>
    </lineage>
</organism>
<comment type="caution">
    <text evidence="2">The sequence shown here is derived from an EMBL/GenBank/DDBJ whole genome shotgun (WGS) entry which is preliminary data.</text>
</comment>
<feature type="compositionally biased region" description="Basic and acidic residues" evidence="1">
    <location>
        <begin position="152"/>
        <end position="163"/>
    </location>
</feature>
<feature type="compositionally biased region" description="Basic and acidic residues" evidence="1">
    <location>
        <begin position="287"/>
        <end position="304"/>
    </location>
</feature>